<proteinExistence type="predicted"/>
<dbReference type="GO" id="GO:0008270">
    <property type="term" value="F:zinc ion binding"/>
    <property type="evidence" value="ECO:0007669"/>
    <property type="project" value="InterPro"/>
</dbReference>
<dbReference type="InterPro" id="IPR036977">
    <property type="entry name" value="DNA_primase_Znf_CHC2"/>
</dbReference>
<dbReference type="EMBL" id="JAMWMK010000030">
    <property type="protein sequence ID" value="MDC4248948.1"/>
    <property type="molecule type" value="Genomic_DNA"/>
</dbReference>
<name>A0A6A8NKR5_ENTFC</name>
<dbReference type="Proteomes" id="UP001141166">
    <property type="component" value="Unassembled WGS sequence"/>
</dbReference>
<dbReference type="AlphaFoldDB" id="A0A6A8NKR5"/>
<dbReference type="SUPFAM" id="SSF57783">
    <property type="entry name" value="Zinc beta-ribbon"/>
    <property type="match status" value="1"/>
</dbReference>
<accession>A0A6A8NKR5</accession>
<dbReference type="GO" id="GO:0003677">
    <property type="term" value="F:DNA binding"/>
    <property type="evidence" value="ECO:0007669"/>
    <property type="project" value="InterPro"/>
</dbReference>
<gene>
    <name evidence="2" type="ORF">GKZ95_11085</name>
    <name evidence="1" type="ORF">M3X98_13105</name>
</gene>
<reference evidence="1" key="2">
    <citation type="submission" date="2022-05" db="EMBL/GenBank/DDBJ databases">
        <title>Draft genome sequences of Clostridium perfringens strains isolated from Peru.</title>
        <authorList>
            <person name="Hurtado R."/>
            <person name="Lima L."/>
            <person name="Sousa T."/>
            <person name="Jaiswal A.K."/>
            <person name="Tiwari S."/>
            <person name="Maturrano L."/>
            <person name="Brenig B."/>
            <person name="Azevedo V."/>
        </authorList>
    </citation>
    <scope>NUCLEOTIDE SEQUENCE</scope>
    <source>
        <strain evidence="1">CP4</strain>
    </source>
</reference>
<dbReference type="RefSeq" id="WP_010721068.1">
    <property type="nucleotide sequence ID" value="NZ_CAMRRI010000001.1"/>
</dbReference>
<dbReference type="EMBL" id="WLYP01000013">
    <property type="protein sequence ID" value="MTD36397.1"/>
    <property type="molecule type" value="Genomic_DNA"/>
</dbReference>
<dbReference type="GO" id="GO:0006260">
    <property type="term" value="P:DNA replication"/>
    <property type="evidence" value="ECO:0007669"/>
    <property type="project" value="InterPro"/>
</dbReference>
<evidence type="ECO:0000313" key="1">
    <source>
        <dbReference type="EMBL" id="MDC4248948.1"/>
    </source>
</evidence>
<protein>
    <submittedName>
        <fullName evidence="2">Uncharacterized protein</fullName>
    </submittedName>
</protein>
<dbReference type="Gene3D" id="3.90.580.10">
    <property type="entry name" value="Zinc finger, CHC2-type domain"/>
    <property type="match status" value="1"/>
</dbReference>
<organism evidence="2">
    <name type="scientific">Enterococcus faecium</name>
    <name type="common">Streptococcus faecium</name>
    <dbReference type="NCBI Taxonomy" id="1352"/>
    <lineage>
        <taxon>Bacteria</taxon>
        <taxon>Bacillati</taxon>
        <taxon>Bacillota</taxon>
        <taxon>Bacilli</taxon>
        <taxon>Lactobacillales</taxon>
        <taxon>Enterococcaceae</taxon>
        <taxon>Enterococcus</taxon>
    </lineage>
</organism>
<reference evidence="2" key="1">
    <citation type="submission" date="2019-10" db="EMBL/GenBank/DDBJ databases">
        <title>Identification of the same linezolid-resistant Tn6246::fexB-poxtA-carrying Enterococcus faecium strain colonizing a hospitalized patient and bovines in different continents.</title>
        <authorList>
            <person name="Tedim A.P."/>
            <person name="Freitas A.R."/>
            <person name="Novais C."/>
            <person name="Duarte B."/>
            <person name="Elghaieb H."/>
            <person name="Abbassi M.S."/>
            <person name="Peixe L."/>
        </authorList>
    </citation>
    <scope>NUCLEOTIDE SEQUENCE</scope>
    <source>
        <strain evidence="2">2FEZ</strain>
    </source>
</reference>
<sequence length="669" mass="78358">METPMINIPIYVDKEKLLEKPIIEDEKKKIRERCLDNYREVTIDEFLKILNSSQSFIPSKTKNKGNKSEDFLETRVIILDVDNTVKDEKGKVVDLSKDDSRYLSIEKALSINLVHNSAFAIQKSIRYSENLEKFKIVFLLKESITDYNEMQAVYRYLQEQMPWCDKSVDSSTRMFFGGYKSDAVMIINEDNMLDITELPIDFTMTCSKNCQSDSGREYELVNETDFVKLIKNDDKEEMKQWFKDCLFDSSDMSFNEIYERLLTIDMNKLLKSSKNLRCLFHDDHNPSARIFTSKTGHSIFYCHSSNCSISENFIGVVMLILKKDSRVETFNWLLEKLDLYPTHFRKLKEESKVLFDTLESMEDKLFRTIRNYLEEMRHVYDVLLSDVNFFDDSKESVTCILSGEQLAKKMSSYYGKAYDINKWNKLLSFMTFIGLIKKLDDDDIPIDMLEYLNKQKKDKALCEKGENFVYKRSNVYLLDVFDATSMIKKLTEDITPLLEKFQFTYQHFSYAWVKVCFNEEEAKRVFPQNLRSELSKEKQLILDEAHEVLQGLSWQGTYIMTEKELINTVCERLRNVRDNSVINALTENRGYFVKQGFTLERASKDIKRLYNVKASSSFLVYLAKGAGIDEVIKELILSGVGLVPLYQFTSVTRDDGRRVRKRKDPIVLN</sequence>
<comment type="caution">
    <text evidence="2">The sequence shown here is derived from an EMBL/GenBank/DDBJ whole genome shotgun (WGS) entry which is preliminary data.</text>
</comment>
<evidence type="ECO:0000313" key="2">
    <source>
        <dbReference type="EMBL" id="MTD36397.1"/>
    </source>
</evidence>